<proteinExistence type="predicted"/>
<evidence type="ECO:0000313" key="2">
    <source>
        <dbReference type="Proteomes" id="UP000615026"/>
    </source>
</evidence>
<organism evidence="1 2">
    <name type="scientific">Leptolyngbya cf. ectocarpi LEGE 11479</name>
    <dbReference type="NCBI Taxonomy" id="1828722"/>
    <lineage>
        <taxon>Bacteria</taxon>
        <taxon>Bacillati</taxon>
        <taxon>Cyanobacteriota</taxon>
        <taxon>Cyanophyceae</taxon>
        <taxon>Leptolyngbyales</taxon>
        <taxon>Leptolyngbyaceae</taxon>
        <taxon>Leptolyngbya group</taxon>
        <taxon>Leptolyngbya</taxon>
    </lineage>
</organism>
<protein>
    <submittedName>
        <fullName evidence="1">Uncharacterized protein</fullName>
    </submittedName>
</protein>
<comment type="caution">
    <text evidence="1">The sequence shown here is derived from an EMBL/GenBank/DDBJ whole genome shotgun (WGS) entry which is preliminary data.</text>
</comment>
<dbReference type="Proteomes" id="UP000615026">
    <property type="component" value="Unassembled WGS sequence"/>
</dbReference>
<accession>A0A928ZWG8</accession>
<gene>
    <name evidence="1" type="ORF">IQ260_18655</name>
</gene>
<name>A0A928ZWG8_LEPEC</name>
<dbReference type="EMBL" id="JADEXP010000190">
    <property type="protein sequence ID" value="MBE9068670.1"/>
    <property type="molecule type" value="Genomic_DNA"/>
</dbReference>
<dbReference type="RefSeq" id="WP_193994607.1">
    <property type="nucleotide sequence ID" value="NZ_JADEXP010000190.1"/>
</dbReference>
<sequence>MVNVRQLKLDLGGAFEDAADMPEEANILELWQQFEVVMTELPWREQLRMGGEVLARLAEICEAKSEVLWDDWQDANNSDGPVIDGDWLRGLTRQTQEIDFSELVQRSGTRSANGQDDIADNDSIVGEVDKEAVLSLVDELTMEEAKAKALSVSHAEDLSAWIAAITSVQGLFPLRLLDLQEQLQMPLIEVWIAALLGGFRLEQRGSFYDVEAVWLNLATESI</sequence>
<dbReference type="AlphaFoldDB" id="A0A928ZWG8"/>
<keyword evidence="2" id="KW-1185">Reference proteome</keyword>
<reference evidence="1" key="1">
    <citation type="submission" date="2020-10" db="EMBL/GenBank/DDBJ databases">
        <authorList>
            <person name="Castelo-Branco R."/>
            <person name="Eusebio N."/>
            <person name="Adriana R."/>
            <person name="Vieira A."/>
            <person name="Brugerolle De Fraissinette N."/>
            <person name="Rezende De Castro R."/>
            <person name="Schneider M.P."/>
            <person name="Vasconcelos V."/>
            <person name="Leao P.N."/>
        </authorList>
    </citation>
    <scope>NUCLEOTIDE SEQUENCE</scope>
    <source>
        <strain evidence="1">LEGE 11479</strain>
    </source>
</reference>
<evidence type="ECO:0000313" key="1">
    <source>
        <dbReference type="EMBL" id="MBE9068670.1"/>
    </source>
</evidence>